<dbReference type="AlphaFoldDB" id="A0A9P4I1N8"/>
<evidence type="ECO:0008006" key="4">
    <source>
        <dbReference type="Google" id="ProtNLM"/>
    </source>
</evidence>
<evidence type="ECO:0000313" key="2">
    <source>
        <dbReference type="EMBL" id="KAF2091522.1"/>
    </source>
</evidence>
<evidence type="ECO:0000256" key="1">
    <source>
        <dbReference type="SAM" id="Phobius"/>
    </source>
</evidence>
<dbReference type="Proteomes" id="UP000799776">
    <property type="component" value="Unassembled WGS sequence"/>
</dbReference>
<keyword evidence="1" id="KW-0472">Membrane</keyword>
<organism evidence="2 3">
    <name type="scientific">Saccharata proteae CBS 121410</name>
    <dbReference type="NCBI Taxonomy" id="1314787"/>
    <lineage>
        <taxon>Eukaryota</taxon>
        <taxon>Fungi</taxon>
        <taxon>Dikarya</taxon>
        <taxon>Ascomycota</taxon>
        <taxon>Pezizomycotina</taxon>
        <taxon>Dothideomycetes</taxon>
        <taxon>Dothideomycetes incertae sedis</taxon>
        <taxon>Botryosphaeriales</taxon>
        <taxon>Saccharataceae</taxon>
        <taxon>Saccharata</taxon>
    </lineage>
</organism>
<name>A0A9P4I1N8_9PEZI</name>
<sequence length="140" mass="15375">MSIRPGRILLTLVAIMTSTGCYVADWNESHIYNPHWTGHAKFHNGQTMSMGLLLGIAALYYLYAPLMVVSKQAAKANLGFVVLLNSLYWVTQGSAYFYPGTVGADPPSDMNPMAQAYLDVVLLSVTAVGWWLESARLEAM</sequence>
<gene>
    <name evidence="2" type="ORF">K490DRAFT_31356</name>
</gene>
<dbReference type="EMBL" id="ML978711">
    <property type="protein sequence ID" value="KAF2091522.1"/>
    <property type="molecule type" value="Genomic_DNA"/>
</dbReference>
<keyword evidence="3" id="KW-1185">Reference proteome</keyword>
<feature type="transmembrane region" description="Helical" evidence="1">
    <location>
        <begin position="78"/>
        <end position="98"/>
    </location>
</feature>
<protein>
    <recommendedName>
        <fullName evidence="4">Acetyltransferase</fullName>
    </recommendedName>
</protein>
<dbReference type="InterPro" id="IPR046580">
    <property type="entry name" value="DUF6640"/>
</dbReference>
<keyword evidence="1" id="KW-1133">Transmembrane helix</keyword>
<feature type="transmembrane region" description="Helical" evidence="1">
    <location>
        <begin position="47"/>
        <end position="66"/>
    </location>
</feature>
<keyword evidence="1" id="KW-0812">Transmembrane</keyword>
<dbReference type="PROSITE" id="PS51257">
    <property type="entry name" value="PROKAR_LIPOPROTEIN"/>
    <property type="match status" value="1"/>
</dbReference>
<comment type="caution">
    <text evidence="2">The sequence shown here is derived from an EMBL/GenBank/DDBJ whole genome shotgun (WGS) entry which is preliminary data.</text>
</comment>
<accession>A0A9P4I1N8</accession>
<proteinExistence type="predicted"/>
<dbReference type="OrthoDB" id="2819018at2759"/>
<evidence type="ECO:0000313" key="3">
    <source>
        <dbReference type="Proteomes" id="UP000799776"/>
    </source>
</evidence>
<reference evidence="2" key="1">
    <citation type="journal article" date="2020" name="Stud. Mycol.">
        <title>101 Dothideomycetes genomes: a test case for predicting lifestyles and emergence of pathogens.</title>
        <authorList>
            <person name="Haridas S."/>
            <person name="Albert R."/>
            <person name="Binder M."/>
            <person name="Bloem J."/>
            <person name="Labutti K."/>
            <person name="Salamov A."/>
            <person name="Andreopoulos B."/>
            <person name="Baker S."/>
            <person name="Barry K."/>
            <person name="Bills G."/>
            <person name="Bluhm B."/>
            <person name="Cannon C."/>
            <person name="Castanera R."/>
            <person name="Culley D."/>
            <person name="Daum C."/>
            <person name="Ezra D."/>
            <person name="Gonzalez J."/>
            <person name="Henrissat B."/>
            <person name="Kuo A."/>
            <person name="Liang C."/>
            <person name="Lipzen A."/>
            <person name="Lutzoni F."/>
            <person name="Magnuson J."/>
            <person name="Mondo S."/>
            <person name="Nolan M."/>
            <person name="Ohm R."/>
            <person name="Pangilinan J."/>
            <person name="Park H.-J."/>
            <person name="Ramirez L."/>
            <person name="Alfaro M."/>
            <person name="Sun H."/>
            <person name="Tritt A."/>
            <person name="Yoshinaga Y."/>
            <person name="Zwiers L.-H."/>
            <person name="Turgeon B."/>
            <person name="Goodwin S."/>
            <person name="Spatafora J."/>
            <person name="Crous P."/>
            <person name="Grigoriev I."/>
        </authorList>
    </citation>
    <scope>NUCLEOTIDE SEQUENCE</scope>
    <source>
        <strain evidence="2">CBS 121410</strain>
    </source>
</reference>
<dbReference type="Pfam" id="PF20345">
    <property type="entry name" value="DUF6640"/>
    <property type="match status" value="1"/>
</dbReference>
<feature type="transmembrane region" description="Helical" evidence="1">
    <location>
        <begin position="114"/>
        <end position="132"/>
    </location>
</feature>